<gene>
    <name evidence="2" type="ORF">CPLU01_10674</name>
</gene>
<sequence>MDVGPGGIDYKHHDDLYIQYGNMRKPSKLRDRCPSIDQATAHPDLAAAVALEMGKQPDFAQSRPRFSSLEGGKRTGGGGDRCVSTKEERPSKSHRVGSVPAPVVRKPAEEIPARPINIHPVARPQGHKATHPSNTPPPPWSVWDGLVGALIAGQAGRMEFVSRWFDSHSFNSGSEPSRSTQQTLINKSPYGEVIPDEIVQRPALPSSAAERVPGNSRDTTSVRGIRAGATCIAPRQQGQEGQTKAEVCWKMTSSPGVVTSGAGQRFRMGAGSRGREKWTRHPEDTEEDGWESRRGVVSAHQLTLSAPSDGSAAVMCCVIVLCCFRVLALWYRPTALPSFRSTSAEARPLARPEVAGDALSDPFNQKMAHRQRGPPF</sequence>
<keyword evidence="3" id="KW-1185">Reference proteome</keyword>
<feature type="region of interest" description="Disordered" evidence="1">
    <location>
        <begin position="202"/>
        <end position="221"/>
    </location>
</feature>
<accession>A0A8H6K4S6</accession>
<dbReference type="Proteomes" id="UP000654918">
    <property type="component" value="Unassembled WGS sequence"/>
</dbReference>
<reference evidence="2" key="1">
    <citation type="journal article" date="2020" name="Phytopathology">
        <title>Genome Sequence Resources of Colletotrichum truncatum, C. plurivorum, C. musicola, and C. sojae: Four Species Pathogenic to Soybean (Glycine max).</title>
        <authorList>
            <person name="Rogerio F."/>
            <person name="Boufleur T.R."/>
            <person name="Ciampi-Guillardi M."/>
            <person name="Sukno S.A."/>
            <person name="Thon M.R."/>
            <person name="Massola Junior N.S."/>
            <person name="Baroncelli R."/>
        </authorList>
    </citation>
    <scope>NUCLEOTIDE SEQUENCE</scope>
    <source>
        <strain evidence="2">LFN00145</strain>
    </source>
</reference>
<evidence type="ECO:0000313" key="3">
    <source>
        <dbReference type="Proteomes" id="UP000654918"/>
    </source>
</evidence>
<dbReference type="EMBL" id="WIGO01000187">
    <property type="protein sequence ID" value="KAF6824725.1"/>
    <property type="molecule type" value="Genomic_DNA"/>
</dbReference>
<feature type="compositionally biased region" description="Basic and acidic residues" evidence="1">
    <location>
        <begin position="273"/>
        <end position="283"/>
    </location>
</feature>
<feature type="region of interest" description="Disordered" evidence="1">
    <location>
        <begin position="57"/>
        <end position="99"/>
    </location>
</feature>
<comment type="caution">
    <text evidence="2">The sequence shown here is derived from an EMBL/GenBank/DDBJ whole genome shotgun (WGS) entry which is preliminary data.</text>
</comment>
<proteinExistence type="predicted"/>
<dbReference type="AlphaFoldDB" id="A0A8H6K4S6"/>
<evidence type="ECO:0000313" key="2">
    <source>
        <dbReference type="EMBL" id="KAF6824725.1"/>
    </source>
</evidence>
<evidence type="ECO:0000256" key="1">
    <source>
        <dbReference type="SAM" id="MobiDB-lite"/>
    </source>
</evidence>
<name>A0A8H6K4S6_9PEZI</name>
<feature type="region of interest" description="Disordered" evidence="1">
    <location>
        <begin position="259"/>
        <end position="292"/>
    </location>
</feature>
<feature type="region of interest" description="Disordered" evidence="1">
    <location>
        <begin position="352"/>
        <end position="376"/>
    </location>
</feature>
<organism evidence="2 3">
    <name type="scientific">Colletotrichum plurivorum</name>
    <dbReference type="NCBI Taxonomy" id="2175906"/>
    <lineage>
        <taxon>Eukaryota</taxon>
        <taxon>Fungi</taxon>
        <taxon>Dikarya</taxon>
        <taxon>Ascomycota</taxon>
        <taxon>Pezizomycotina</taxon>
        <taxon>Sordariomycetes</taxon>
        <taxon>Hypocreomycetidae</taxon>
        <taxon>Glomerellales</taxon>
        <taxon>Glomerellaceae</taxon>
        <taxon>Colletotrichum</taxon>
        <taxon>Colletotrichum orchidearum species complex</taxon>
    </lineage>
</organism>
<feature type="compositionally biased region" description="Basic residues" evidence="1">
    <location>
        <begin position="367"/>
        <end position="376"/>
    </location>
</feature>
<protein>
    <submittedName>
        <fullName evidence="2">Uncharacterized protein</fullName>
    </submittedName>
</protein>